<evidence type="ECO:0000256" key="1">
    <source>
        <dbReference type="SAM" id="SignalP"/>
    </source>
</evidence>
<dbReference type="Proteomes" id="UP000007590">
    <property type="component" value="Chromosome"/>
</dbReference>
<dbReference type="HOGENOM" id="CLU_065578_0_0_10"/>
<evidence type="ECO:0000259" key="2">
    <source>
        <dbReference type="Pfam" id="PF01676"/>
    </source>
</evidence>
<feature type="chain" id="PRO_5003613268" evidence="1">
    <location>
        <begin position="19"/>
        <end position="361"/>
    </location>
</feature>
<proteinExistence type="predicted"/>
<feature type="signal peptide" evidence="1">
    <location>
        <begin position="1"/>
        <end position="18"/>
    </location>
</feature>
<accession>H8KPW9</accession>
<evidence type="ECO:0000313" key="4">
    <source>
        <dbReference type="Proteomes" id="UP000007590"/>
    </source>
</evidence>
<dbReference type="KEGG" id="scn:Solca_0966"/>
<evidence type="ECO:0000313" key="3">
    <source>
        <dbReference type="EMBL" id="AFD06078.1"/>
    </source>
</evidence>
<dbReference type="SUPFAM" id="SSF53649">
    <property type="entry name" value="Alkaline phosphatase-like"/>
    <property type="match status" value="1"/>
</dbReference>
<keyword evidence="1" id="KW-0732">Signal</keyword>
<dbReference type="OrthoDB" id="9791578at2"/>
<reference evidence="3" key="1">
    <citation type="submission" date="2012-02" db="EMBL/GenBank/DDBJ databases">
        <title>The complete genome of Solitalea canadensis DSM 3403.</title>
        <authorList>
            <consortium name="US DOE Joint Genome Institute (JGI-PGF)"/>
            <person name="Lucas S."/>
            <person name="Copeland A."/>
            <person name="Lapidus A."/>
            <person name="Glavina del Rio T."/>
            <person name="Dalin E."/>
            <person name="Tice H."/>
            <person name="Bruce D."/>
            <person name="Goodwin L."/>
            <person name="Pitluck S."/>
            <person name="Peters L."/>
            <person name="Ovchinnikova G."/>
            <person name="Lu M."/>
            <person name="Kyrpides N."/>
            <person name="Mavromatis K."/>
            <person name="Ivanova N."/>
            <person name="Brettin T."/>
            <person name="Detter J.C."/>
            <person name="Han C."/>
            <person name="Larimer F."/>
            <person name="Land M."/>
            <person name="Hauser L."/>
            <person name="Markowitz V."/>
            <person name="Cheng J.-F."/>
            <person name="Hugenholtz P."/>
            <person name="Woyke T."/>
            <person name="Wu D."/>
            <person name="Spring S."/>
            <person name="Schroeder M."/>
            <person name="Kopitz M."/>
            <person name="Brambilla E."/>
            <person name="Klenk H.-P."/>
            <person name="Eisen J.A."/>
        </authorList>
    </citation>
    <scope>NUCLEOTIDE SEQUENCE</scope>
    <source>
        <strain evidence="3">DSM 3403</strain>
    </source>
</reference>
<dbReference type="InterPro" id="IPR006124">
    <property type="entry name" value="Metalloenzyme"/>
</dbReference>
<dbReference type="GO" id="GO:0003824">
    <property type="term" value="F:catalytic activity"/>
    <property type="evidence" value="ECO:0007669"/>
    <property type="project" value="InterPro"/>
</dbReference>
<dbReference type="Pfam" id="PF01676">
    <property type="entry name" value="Metalloenzyme"/>
    <property type="match status" value="1"/>
</dbReference>
<keyword evidence="4" id="KW-1185">Reference proteome</keyword>
<gene>
    <name evidence="3" type="ordered locus">Solca_0966</name>
</gene>
<dbReference type="GO" id="GO:0046872">
    <property type="term" value="F:metal ion binding"/>
    <property type="evidence" value="ECO:0007669"/>
    <property type="project" value="InterPro"/>
</dbReference>
<sequence length="361" mass="40813">MKKLLTLVLCCITIFAAAQTKHKTKNVVIITLDGYRWQELFRGADSSLINNKQFTGNPKAITKQFWATTDQERRLILMPFMWNTIASKGQILGNRDLSNKVDVTNPYWFSYPGYSELLCGFADTSINSNSKKNNPNVTVLEFLNKQAEFKGKVAAFGSWDVFPYIINRERSGIPVNAGYENLTAPNISASTRLLNAMQTQVPDPFGSERLDVFTHYLAKEYMIAHHPRVMFIGHGETDEWAHEGHYDLYLKSANYIDQYLADLWNFIQNDPFYKDQTTMIITADHGRGEAQKGLWQHHGKNIPGANEIWIAAIGPDVKPLGVIKTNTQLYQNQVAQTLCNLLGIEYSNAKPVGKAIDTIIN</sequence>
<feature type="domain" description="Metalloenzyme" evidence="2">
    <location>
        <begin position="228"/>
        <end position="345"/>
    </location>
</feature>
<dbReference type="eggNOG" id="COG3119">
    <property type="taxonomic scope" value="Bacteria"/>
</dbReference>
<dbReference type="AlphaFoldDB" id="H8KPW9"/>
<dbReference type="Gene3D" id="3.40.720.10">
    <property type="entry name" value="Alkaline Phosphatase, subunit A"/>
    <property type="match status" value="1"/>
</dbReference>
<dbReference type="STRING" id="929556.Solca_0966"/>
<dbReference type="RefSeq" id="WP_014679306.1">
    <property type="nucleotide sequence ID" value="NC_017770.1"/>
</dbReference>
<name>H8KPW9_SOLCM</name>
<dbReference type="InterPro" id="IPR017850">
    <property type="entry name" value="Alkaline_phosphatase_core_sf"/>
</dbReference>
<organism evidence="3 4">
    <name type="scientific">Solitalea canadensis (strain ATCC 29591 / DSM 3403 / JCM 21819 / LMG 8368 / NBRC 15130 / NCIMB 12057 / USAM 9D)</name>
    <name type="common">Flexibacter canadensis</name>
    <dbReference type="NCBI Taxonomy" id="929556"/>
    <lineage>
        <taxon>Bacteria</taxon>
        <taxon>Pseudomonadati</taxon>
        <taxon>Bacteroidota</taxon>
        <taxon>Sphingobacteriia</taxon>
        <taxon>Sphingobacteriales</taxon>
        <taxon>Sphingobacteriaceae</taxon>
        <taxon>Solitalea</taxon>
    </lineage>
</organism>
<protein>
    <submittedName>
        <fullName evidence="3">Arylsulfatase A family protein</fullName>
    </submittedName>
</protein>
<dbReference type="EMBL" id="CP003349">
    <property type="protein sequence ID" value="AFD06078.1"/>
    <property type="molecule type" value="Genomic_DNA"/>
</dbReference>